<dbReference type="PANTHER" id="PTHR12482:SF5">
    <property type="entry name" value="DUF676 DOMAIN-CONTAINING PROTEIN"/>
    <property type="match status" value="1"/>
</dbReference>
<evidence type="ECO:0000259" key="3">
    <source>
        <dbReference type="Pfam" id="PF05057"/>
    </source>
</evidence>
<dbReference type="InterPro" id="IPR029058">
    <property type="entry name" value="AB_hydrolase_fold"/>
</dbReference>
<evidence type="ECO:0000256" key="1">
    <source>
        <dbReference type="ARBA" id="ARBA00007949"/>
    </source>
</evidence>
<dbReference type="AlphaFoldDB" id="A0A061RK99"/>
<proteinExistence type="inferred from homology"/>
<organism evidence="4">
    <name type="scientific">Tetraselmis sp. GSL018</name>
    <dbReference type="NCBI Taxonomy" id="582737"/>
    <lineage>
        <taxon>Eukaryota</taxon>
        <taxon>Viridiplantae</taxon>
        <taxon>Chlorophyta</taxon>
        <taxon>core chlorophytes</taxon>
        <taxon>Chlorodendrophyceae</taxon>
        <taxon>Chlorodendrales</taxon>
        <taxon>Chlorodendraceae</taxon>
        <taxon>Tetraselmis</taxon>
    </lineage>
</organism>
<dbReference type="InterPro" id="IPR022122">
    <property type="entry name" value="DUF3657"/>
</dbReference>
<dbReference type="InterPro" id="IPR044294">
    <property type="entry name" value="Lipase-like"/>
</dbReference>
<dbReference type="InterPro" id="IPR007751">
    <property type="entry name" value="DUF676_lipase-like"/>
</dbReference>
<dbReference type="Gene3D" id="3.40.50.1820">
    <property type="entry name" value="alpha/beta hydrolase"/>
    <property type="match status" value="1"/>
</dbReference>
<comment type="similarity">
    <text evidence="1">Belongs to the FAM135 family.</text>
</comment>
<dbReference type="SUPFAM" id="SSF53474">
    <property type="entry name" value="alpha/beta-Hydrolases"/>
    <property type="match status" value="1"/>
</dbReference>
<dbReference type="EMBL" id="GBEZ01013569">
    <property type="protein sequence ID" value="JAC72428.1"/>
    <property type="molecule type" value="Transcribed_RNA"/>
</dbReference>
<feature type="domain" description="DUF676" evidence="3">
    <location>
        <begin position="679"/>
        <end position="867"/>
    </location>
</feature>
<sequence>MMGCTSTCSTAAADAHESAPEFENERLFLNTEICVVLHEFFNVDLRHQGWYAVRVRLSPEPPGVASVCRALTTGTSKASGSWRVDEQSRSYQSQLFRIRFCNEEVALGDAVCFRLSSELHQAADQAAVFMIVELLFHEIDKHRPRELPSEPALATLASQRVRVVRPASGVHEMLPLLFEGQNLCRVKLSVHSTAVALTNGLSRAGGRSGLERAPEPPPSRFVFGSGELHAGCPGAGGRGLAGFPSADGLIGLEQRLFDSDSPFADIRGLLPSLEDPSPGAASRLRSPSMNRAAKILRTPYFPPAMARSGDAPRPLAPRPQEKDVATGDVGARHPLVSHLSDRAPASAKLAGQLSGAGSLQARAAILHRAALKPLIESYNMLVAQLQALPMRCFLPHSLQTLRMTMLLAARQFPSAEANQESLALDAGEKLSQTSFGRGGERAPRRWLKVPSLELKSADAAKSLMMPELQQQLSADHVAREGKAISLWQAIEEGRVLGYTGGDAFLSRLPNSCLANEAAEIILEEQKQIRAGVLANWACLLWVVCHANKHVAEAGEALWEQCRRAEWAPWIIEANARRQTESEMELPSRQPAELARRKSSMNSLASCYSRAEYRQHLKKLDNLPMPRLQEDRIFSKPHHNPVLYVDESLAKNPPAGFEDAPRPPWLLPTYRSSLRPIRRIHAVVFVHGYQGTAADLRLVRDHMLAQNPKLSCLMSKGNVGQAGGLACMGERLATEVLEFLEPFHDITVRKRKVLWKLSFVGHSLGNLVIRAALTDPRLGPYLSSLWLFMSISGPHLGCLYSGNTLFDSGLRMLKTCCNVRVLHELTFSDASRMEDCFLYKLAMAEGMGLFKHVVLLSSMQDGYVPPHSARVEICLAATKDKKRGLAYRKMIGAIAGNFGNGPGQSRCLRIDVDFYQQVKQQWTSLSHIVGRVAHIDFIEADLYLQFLLWTVVLEREILS</sequence>
<name>A0A061RK99_9CHLO</name>
<dbReference type="Pfam" id="PF05057">
    <property type="entry name" value="DUF676"/>
    <property type="match status" value="1"/>
</dbReference>
<reference evidence="4" key="1">
    <citation type="submission" date="2014-05" db="EMBL/GenBank/DDBJ databases">
        <title>The transcriptome of the halophilic microalga Tetraselmis sp. GSL018 isolated from the Great Salt Lake, Utah.</title>
        <authorList>
            <person name="Jinkerson R.E."/>
            <person name="D'Adamo S."/>
            <person name="Posewitz M.C."/>
        </authorList>
    </citation>
    <scope>NUCLEOTIDE SEQUENCE</scope>
    <source>
        <strain evidence="4">GSL018</strain>
    </source>
</reference>
<protein>
    <submittedName>
        <fullName evidence="4">Protein fam135b-like</fullName>
    </submittedName>
</protein>
<evidence type="ECO:0000313" key="4">
    <source>
        <dbReference type="EMBL" id="JAC72428.1"/>
    </source>
</evidence>
<gene>
    <name evidence="4" type="ORF">TSPGSL018_31361</name>
</gene>
<accession>A0A061RK99</accession>
<feature type="region of interest" description="Disordered" evidence="2">
    <location>
        <begin position="303"/>
        <end position="325"/>
    </location>
</feature>
<dbReference type="PANTHER" id="PTHR12482">
    <property type="entry name" value="LIPASE ROG1-RELATED-RELATED"/>
    <property type="match status" value="1"/>
</dbReference>
<evidence type="ECO:0000256" key="2">
    <source>
        <dbReference type="SAM" id="MobiDB-lite"/>
    </source>
</evidence>
<dbReference type="Pfam" id="PF12394">
    <property type="entry name" value="DUF3657"/>
    <property type="match status" value="1"/>
</dbReference>